<accession>A0ABD2CE33</accession>
<sequence length="60" mass="7032">MKSTSYLAASYIKFEYYFDSFLFNYNSSDFQHDEDQDMVSISLGIEFHKKCSIPSRVSGR</sequence>
<reference evidence="1 2" key="1">
    <citation type="journal article" date="2024" name="Ann. Entomol. Soc. Am.">
        <title>Genomic analyses of the southern and eastern yellowjacket wasps (Hymenoptera: Vespidae) reveal evolutionary signatures of social life.</title>
        <authorList>
            <person name="Catto M.A."/>
            <person name="Caine P.B."/>
            <person name="Orr S.E."/>
            <person name="Hunt B.G."/>
            <person name="Goodisman M.A.D."/>
        </authorList>
    </citation>
    <scope>NUCLEOTIDE SEQUENCE [LARGE SCALE GENOMIC DNA]</scope>
    <source>
        <strain evidence="1">232</strain>
        <tissue evidence="1">Head and thorax</tissue>
    </source>
</reference>
<keyword evidence="2" id="KW-1185">Reference proteome</keyword>
<gene>
    <name evidence="1" type="ORF">V1477_008668</name>
</gene>
<evidence type="ECO:0000313" key="1">
    <source>
        <dbReference type="EMBL" id="KAL2743179.1"/>
    </source>
</evidence>
<evidence type="ECO:0000313" key="2">
    <source>
        <dbReference type="Proteomes" id="UP001607303"/>
    </source>
</evidence>
<organism evidence="1 2">
    <name type="scientific">Vespula maculifrons</name>
    <name type="common">Eastern yellow jacket</name>
    <name type="synonym">Wasp</name>
    <dbReference type="NCBI Taxonomy" id="7453"/>
    <lineage>
        <taxon>Eukaryota</taxon>
        <taxon>Metazoa</taxon>
        <taxon>Ecdysozoa</taxon>
        <taxon>Arthropoda</taxon>
        <taxon>Hexapoda</taxon>
        <taxon>Insecta</taxon>
        <taxon>Pterygota</taxon>
        <taxon>Neoptera</taxon>
        <taxon>Endopterygota</taxon>
        <taxon>Hymenoptera</taxon>
        <taxon>Apocrita</taxon>
        <taxon>Aculeata</taxon>
        <taxon>Vespoidea</taxon>
        <taxon>Vespidae</taxon>
        <taxon>Vespinae</taxon>
        <taxon>Vespula</taxon>
    </lineage>
</organism>
<proteinExistence type="predicted"/>
<dbReference type="Proteomes" id="UP001607303">
    <property type="component" value="Unassembled WGS sequence"/>
</dbReference>
<comment type="caution">
    <text evidence="1">The sequence shown here is derived from an EMBL/GenBank/DDBJ whole genome shotgun (WGS) entry which is preliminary data.</text>
</comment>
<dbReference type="EMBL" id="JAYRBN010000056">
    <property type="protein sequence ID" value="KAL2743179.1"/>
    <property type="molecule type" value="Genomic_DNA"/>
</dbReference>
<name>A0ABD2CE33_VESMC</name>
<dbReference type="AlphaFoldDB" id="A0ABD2CE33"/>
<protein>
    <submittedName>
        <fullName evidence="1">Uncharacterized protein</fullName>
    </submittedName>
</protein>